<gene>
    <name evidence="4" type="ORF">SAMN06265173_109108</name>
</gene>
<dbReference type="InterPro" id="IPR001680">
    <property type="entry name" value="WD40_rpt"/>
</dbReference>
<feature type="repeat" description="WD" evidence="3">
    <location>
        <begin position="74"/>
        <end position="115"/>
    </location>
</feature>
<dbReference type="PANTHER" id="PTHR19848">
    <property type="entry name" value="WD40 REPEAT PROTEIN"/>
    <property type="match status" value="1"/>
</dbReference>
<dbReference type="InterPro" id="IPR019775">
    <property type="entry name" value="WD40_repeat_CS"/>
</dbReference>
<dbReference type="PANTHER" id="PTHR19848:SF8">
    <property type="entry name" value="F-BOX AND WD REPEAT DOMAIN CONTAINING 7"/>
    <property type="match status" value="1"/>
</dbReference>
<evidence type="ECO:0000313" key="5">
    <source>
        <dbReference type="Proteomes" id="UP000316030"/>
    </source>
</evidence>
<dbReference type="OrthoDB" id="235631at2"/>
<dbReference type="SUPFAM" id="SSF50998">
    <property type="entry name" value="Quinoprotein alcohol dehydrogenase-like"/>
    <property type="match status" value="1"/>
</dbReference>
<reference evidence="4 5" key="1">
    <citation type="submission" date="2017-05" db="EMBL/GenBank/DDBJ databases">
        <authorList>
            <person name="Varghese N."/>
            <person name="Submissions S."/>
        </authorList>
    </citation>
    <scope>NUCLEOTIDE SEQUENCE [LARGE SCALE GENOMIC DNA]</scope>
    <source>
        <strain evidence="4 5">DSM 29506</strain>
    </source>
</reference>
<dbReference type="InterPro" id="IPR020472">
    <property type="entry name" value="WD40_PAC1"/>
</dbReference>
<dbReference type="AlphaFoldDB" id="A0A521D948"/>
<evidence type="ECO:0000256" key="2">
    <source>
        <dbReference type="ARBA" id="ARBA00022737"/>
    </source>
</evidence>
<keyword evidence="1 3" id="KW-0853">WD repeat</keyword>
<organism evidence="4 5">
    <name type="scientific">Thalassovita litoralis</name>
    <dbReference type="NCBI Taxonomy" id="1010611"/>
    <lineage>
        <taxon>Bacteria</taxon>
        <taxon>Pseudomonadati</taxon>
        <taxon>Pseudomonadota</taxon>
        <taxon>Alphaproteobacteria</taxon>
        <taxon>Rhodobacterales</taxon>
        <taxon>Roseobacteraceae</taxon>
        <taxon>Thalassovita</taxon>
    </lineage>
</organism>
<dbReference type="Gene3D" id="3.40.50.1460">
    <property type="match status" value="1"/>
</dbReference>
<dbReference type="PROSITE" id="PS50294">
    <property type="entry name" value="WD_REPEATS_REGION"/>
    <property type="match status" value="2"/>
</dbReference>
<proteinExistence type="predicted"/>
<keyword evidence="2" id="KW-0677">Repeat</keyword>
<dbReference type="Pfam" id="PF00400">
    <property type="entry name" value="WD40"/>
    <property type="match status" value="2"/>
</dbReference>
<dbReference type="Gene3D" id="2.130.10.10">
    <property type="entry name" value="YVTN repeat-like/Quinoprotein amine dehydrogenase"/>
    <property type="match status" value="3"/>
</dbReference>
<evidence type="ECO:0000313" key="4">
    <source>
        <dbReference type="EMBL" id="SMO68244.1"/>
    </source>
</evidence>
<dbReference type="RefSeq" id="WP_142493167.1">
    <property type="nucleotide sequence ID" value="NZ_FXTO01000009.1"/>
</dbReference>
<dbReference type="PROSITE" id="PS00678">
    <property type="entry name" value="WD_REPEATS_1"/>
    <property type="match status" value="1"/>
</dbReference>
<dbReference type="InterPro" id="IPR029030">
    <property type="entry name" value="Caspase-like_dom_sf"/>
</dbReference>
<dbReference type="SMART" id="SM00320">
    <property type="entry name" value="WD40"/>
    <property type="match status" value="6"/>
</dbReference>
<feature type="repeat" description="WD" evidence="3">
    <location>
        <begin position="350"/>
        <end position="391"/>
    </location>
</feature>
<dbReference type="InterPro" id="IPR015943">
    <property type="entry name" value="WD40/YVTN_repeat-like_dom_sf"/>
</dbReference>
<dbReference type="Proteomes" id="UP000316030">
    <property type="component" value="Unassembled WGS sequence"/>
</dbReference>
<dbReference type="EMBL" id="FXTO01000009">
    <property type="protein sequence ID" value="SMO68244.1"/>
    <property type="molecule type" value="Genomic_DNA"/>
</dbReference>
<evidence type="ECO:0000256" key="1">
    <source>
        <dbReference type="ARBA" id="ARBA00022574"/>
    </source>
</evidence>
<sequence>MARHDRDMPCRIAQRVGILRQGGMPPRPHRGGAWTAFGKSISGKMKAGCVAGLLGLAAGAVQAQTVEFHLDLDTGGHRAVIRDVVASADGAVVVSASDDKTVRIWNGGTGESTAVLRGQMGPGGEGVVNAVALSADAGAVAVGGYFAGHQAAQGPFGDVRIFDVQSGAIRSVLRGHELVVETLAYDAGRDELAVSGQGGQVHRWAAPFSDAPQALPVLDTQSWRVSRVDYALNGQQLIVATYDYGLRIWDLDNGTEIAAPDAEALWDTPLVALAVSADGALFALADDQGRVTVREAATGAVIAALPQRPFRVDALGFSGDRLVLSCGYRCGDSYGSETWDWATGTMLTEYRAQDGGVHALAILPEGRVVTAGGRLNRLDMWDVSTGQAMRQMGGISAPVAAVGLSAMADRIGWGADDPCPTQAICPTRMGELTQEMELPTAERAFEKPGPRGAARLGRAVTALPGLEVKLDSEPGTGFDGSRLRIGDAAVIKGGDSGYYHSAYSFVPGLDRVISGGGNGILLDYGLDGSIAGEFVGHTGEILALAVAPRAERLLSGAADQTVKLWNLKTHELLATLFFAGDDWIIWTPQGYFYSSPNGDRLVGWRINQGQDQAARYVTARQLRQHLHSPEIVRRAIIGGSARAAAQELRGRDNELEELLTRKPPAFEIRMIDGDAPEGQALIEVTGASLEEVESWGYSVLVNDRRVRPARMGGVDGRLVYAVPLEVGENRITVAGRDDFGYVTERSAVALSKKRDTPEKRGKLYVAVVGVNTYPNLPEACGGKACDLAYPVADALEFLNVVKQRSAPLYTGMETLVMVSGDALAADAPRQQALSLFMEPGAVLEPDARTVSGELVDFLARPGPEDTTVIFVAGHGMNLEEQYYLLPSDAQKRGDRWRTSSLVDWSVIQEEISFAQGRRILVLDTCHAANAFNAKLEKEAADARVIVFSATAANNTAGERPDLGHGIFTYAMLEGLRGAAARAGEGVRLLGLADYVYHEVVRLSRNKQEPFYHISQSANFLVAQ</sequence>
<feature type="repeat" description="WD" evidence="3">
    <location>
        <begin position="534"/>
        <end position="575"/>
    </location>
</feature>
<accession>A0A521D948</accession>
<evidence type="ECO:0000256" key="3">
    <source>
        <dbReference type="PROSITE-ProRule" id="PRU00221"/>
    </source>
</evidence>
<keyword evidence="5" id="KW-1185">Reference proteome</keyword>
<dbReference type="PROSITE" id="PS50082">
    <property type="entry name" value="WD_REPEATS_2"/>
    <property type="match status" value="4"/>
</dbReference>
<protein>
    <submittedName>
        <fullName evidence="4">Uncharacterized protein, contains caspase domain</fullName>
    </submittedName>
</protein>
<dbReference type="SUPFAM" id="SSF52129">
    <property type="entry name" value="Caspase-like"/>
    <property type="match status" value="1"/>
</dbReference>
<name>A0A521D948_9RHOB</name>
<feature type="repeat" description="WD" evidence="3">
    <location>
        <begin position="218"/>
        <end position="259"/>
    </location>
</feature>
<dbReference type="InterPro" id="IPR011047">
    <property type="entry name" value="Quinoprotein_ADH-like_sf"/>
</dbReference>
<dbReference type="PRINTS" id="PR00320">
    <property type="entry name" value="GPROTEINBRPT"/>
</dbReference>